<dbReference type="InParanoid" id="A0A1D6P990"/>
<feature type="compositionally biased region" description="Basic and acidic residues" evidence="1">
    <location>
        <begin position="92"/>
        <end position="102"/>
    </location>
</feature>
<dbReference type="AlphaFoldDB" id="A0A1D6P990"/>
<feature type="region of interest" description="Disordered" evidence="1">
    <location>
        <begin position="83"/>
        <end position="102"/>
    </location>
</feature>
<dbReference type="EMBL" id="CM000785">
    <property type="protein sequence ID" value="AQL06363.1"/>
    <property type="molecule type" value="Genomic_DNA"/>
</dbReference>
<evidence type="ECO:0000313" key="2">
    <source>
        <dbReference type="EMBL" id="AQL06360.1"/>
    </source>
</evidence>
<sequence>MDDLVGASSSSSMAAASSSSYGCVTITKDDIKVFVMVPSKSSTEFPNAAWWMNAEGIDAMGHGTHLNYGNDYRRMDEHDQYESVGLDDSLEDERNLDETMAD</sequence>
<accession>A0A1D6P990</accession>
<gene>
    <name evidence="2" type="ORF">ZEAMMB73_Zm00001d047411</name>
</gene>
<organism evidence="2">
    <name type="scientific">Zea mays</name>
    <name type="common">Maize</name>
    <dbReference type="NCBI Taxonomy" id="4577"/>
    <lineage>
        <taxon>Eukaryota</taxon>
        <taxon>Viridiplantae</taxon>
        <taxon>Streptophyta</taxon>
        <taxon>Embryophyta</taxon>
        <taxon>Tracheophyta</taxon>
        <taxon>Spermatophyta</taxon>
        <taxon>Magnoliopsida</taxon>
        <taxon>Liliopsida</taxon>
        <taxon>Poales</taxon>
        <taxon>Poaceae</taxon>
        <taxon>PACMAD clade</taxon>
        <taxon>Panicoideae</taxon>
        <taxon>Andropogonodae</taxon>
        <taxon>Andropogoneae</taxon>
        <taxon>Tripsacinae</taxon>
        <taxon>Zea</taxon>
    </lineage>
</organism>
<reference evidence="2" key="1">
    <citation type="submission" date="2015-12" db="EMBL/GenBank/DDBJ databases">
        <title>Update maize B73 reference genome by single molecule sequencing technologies.</title>
        <authorList>
            <consortium name="Maize Genome Sequencing Project"/>
            <person name="Ware D."/>
        </authorList>
    </citation>
    <scope>NUCLEOTIDE SEQUENCE</scope>
    <source>
        <tissue evidence="2">Seedling</tissue>
    </source>
</reference>
<evidence type="ECO:0000256" key="1">
    <source>
        <dbReference type="SAM" id="MobiDB-lite"/>
    </source>
</evidence>
<dbReference type="EMBL" id="CM000785">
    <property type="protein sequence ID" value="AQL06362.1"/>
    <property type="molecule type" value="Genomic_DNA"/>
</dbReference>
<name>A0A1D6P990_MAIZE</name>
<dbReference type="EMBL" id="CM000785">
    <property type="protein sequence ID" value="AQL06360.1"/>
    <property type="molecule type" value="Genomic_DNA"/>
</dbReference>
<proteinExistence type="predicted"/>
<protein>
    <submittedName>
        <fullName evidence="2">Uncharacterized protein</fullName>
    </submittedName>
</protein>
<dbReference type="STRING" id="4577.A0A1D6P990"/>